<keyword evidence="4 6" id="KW-1133">Transmembrane helix</keyword>
<evidence type="ECO:0000256" key="6">
    <source>
        <dbReference type="SAM" id="Phobius"/>
    </source>
</evidence>
<feature type="transmembrane region" description="Helical" evidence="6">
    <location>
        <begin position="102"/>
        <end position="128"/>
    </location>
</feature>
<dbReference type="GO" id="GO:0015297">
    <property type="term" value="F:antiporter activity"/>
    <property type="evidence" value="ECO:0007669"/>
    <property type="project" value="InterPro"/>
</dbReference>
<feature type="transmembrane region" description="Helical" evidence="6">
    <location>
        <begin position="260"/>
        <end position="280"/>
    </location>
</feature>
<organism evidence="7">
    <name type="scientific">Scrofimicrobium appendicitidis</name>
    <dbReference type="NCBI Taxonomy" id="3079930"/>
    <lineage>
        <taxon>Bacteria</taxon>
        <taxon>Bacillati</taxon>
        <taxon>Actinomycetota</taxon>
        <taxon>Actinomycetes</taxon>
        <taxon>Actinomycetales</taxon>
        <taxon>Actinomycetaceae</taxon>
        <taxon>Scrofimicrobium</taxon>
    </lineage>
</organism>
<dbReference type="InterPro" id="IPR044644">
    <property type="entry name" value="DinF-like"/>
</dbReference>
<sequence>MSQNSEPRVEGSPVQGRPVDFSARAILSLAIPALGSLIIEPLLIMIDSIMVGHLGVTSLAGLSLSSTVLNTLVGVFVFLAYSTTAVTARLFGAGRRRDGLQAGVQALWLAFGLGLVLVLLLELTAPWLVQLLGADPTVAPEATVYLRAGAPGMIGMLVILAANGVLRGLLDTRTPLYVLAAGAAFNVALNALLIYGLNLGLLGAGLGLSLAQTAMGLAMTWAVVRQARREQVSLAPSRAGVLSSAGAGLPLLIRTISLRIALLLTVTVAAQAGTVALAGHQVVSSVWSMAAFALDALAIAAQGLVGVALGRGRGSELSQLIRRLSWWGVGAAVVIGVVTAGLAPWLPWLFGPDPQMHEVATAALRVAGLAMPIGGLVFILDGVLIGASQGPYLARTGLITLAVYLPTLLALHLWISDRSPMDSAGQVEALTWLWIAFAGWFMLARAVTNSWRAYRPSALLGK</sequence>
<keyword evidence="3 6" id="KW-0812">Transmembrane</keyword>
<proteinExistence type="inferred from homology"/>
<reference evidence="7" key="1">
    <citation type="submission" date="2023-11" db="EMBL/GenBank/DDBJ databases">
        <title>Scrofimicrobium hongkongense sp. nov., isolated from a patient with peritonitis.</title>
        <authorList>
            <person name="Lao H.Y."/>
            <person name="Wong A.Y.P."/>
            <person name="Ng T.L."/>
            <person name="Wong R.Y.L."/>
            <person name="Yau M.C.Y."/>
            <person name="Lam J.Y.W."/>
            <person name="Siu G.K.H."/>
        </authorList>
    </citation>
    <scope>NUCLEOTIDE SEQUENCE</scope>
    <source>
        <strain evidence="7">R131</strain>
    </source>
</reference>
<feature type="transmembrane region" description="Helical" evidence="6">
    <location>
        <begin position="427"/>
        <end position="447"/>
    </location>
</feature>
<accession>A0AAU7V864</accession>
<evidence type="ECO:0000256" key="3">
    <source>
        <dbReference type="ARBA" id="ARBA00022692"/>
    </source>
</evidence>
<evidence type="ECO:0000256" key="2">
    <source>
        <dbReference type="ARBA" id="ARBA00010199"/>
    </source>
</evidence>
<dbReference type="KEGG" id="sapp:SAC06_00160"/>
<evidence type="ECO:0000313" key="7">
    <source>
        <dbReference type="EMBL" id="XBW08012.1"/>
    </source>
</evidence>
<dbReference type="NCBIfam" id="TIGR00797">
    <property type="entry name" value="matE"/>
    <property type="match status" value="1"/>
</dbReference>
<feature type="transmembrane region" description="Helical" evidence="6">
    <location>
        <begin position="392"/>
        <end position="415"/>
    </location>
</feature>
<dbReference type="PANTHER" id="PTHR42893:SF46">
    <property type="entry name" value="PROTEIN DETOXIFICATION 44, CHLOROPLASTIC"/>
    <property type="match status" value="1"/>
</dbReference>
<feature type="transmembrane region" description="Helical" evidence="6">
    <location>
        <begin position="324"/>
        <end position="346"/>
    </location>
</feature>
<dbReference type="GO" id="GO:0042910">
    <property type="term" value="F:xenobiotic transmembrane transporter activity"/>
    <property type="evidence" value="ECO:0007669"/>
    <property type="project" value="InterPro"/>
</dbReference>
<feature type="transmembrane region" description="Helical" evidence="6">
    <location>
        <begin position="366"/>
        <end position="385"/>
    </location>
</feature>
<feature type="transmembrane region" description="Helical" evidence="6">
    <location>
        <begin position="286"/>
        <end position="312"/>
    </location>
</feature>
<feature type="transmembrane region" description="Helical" evidence="6">
    <location>
        <begin position="201"/>
        <end position="224"/>
    </location>
</feature>
<evidence type="ECO:0000256" key="4">
    <source>
        <dbReference type="ARBA" id="ARBA00022989"/>
    </source>
</evidence>
<dbReference type="PANTHER" id="PTHR42893">
    <property type="entry name" value="PROTEIN DETOXIFICATION 44, CHLOROPLASTIC-RELATED"/>
    <property type="match status" value="1"/>
</dbReference>
<feature type="transmembrane region" description="Helical" evidence="6">
    <location>
        <begin position="176"/>
        <end position="195"/>
    </location>
</feature>
<evidence type="ECO:0000256" key="1">
    <source>
        <dbReference type="ARBA" id="ARBA00004141"/>
    </source>
</evidence>
<name>A0AAU7V864_9ACTO</name>
<comment type="similarity">
    <text evidence="2">Belongs to the multi antimicrobial extrusion (MATE) (TC 2.A.66.1) family.</text>
</comment>
<keyword evidence="5 6" id="KW-0472">Membrane</keyword>
<comment type="subcellular location">
    <subcellularLocation>
        <location evidence="1">Membrane</location>
        <topology evidence="1">Multi-pass membrane protein</topology>
    </subcellularLocation>
</comment>
<dbReference type="Pfam" id="PF01554">
    <property type="entry name" value="MatE"/>
    <property type="match status" value="2"/>
</dbReference>
<protein>
    <submittedName>
        <fullName evidence="7">MATE family efflux transporter</fullName>
    </submittedName>
</protein>
<dbReference type="RefSeq" id="WP_350258212.1">
    <property type="nucleotide sequence ID" value="NZ_CP138335.1"/>
</dbReference>
<dbReference type="AlphaFoldDB" id="A0AAU7V864"/>
<gene>
    <name evidence="7" type="ORF">SAC06_00160</name>
</gene>
<dbReference type="EMBL" id="CP138335">
    <property type="protein sequence ID" value="XBW08012.1"/>
    <property type="molecule type" value="Genomic_DNA"/>
</dbReference>
<dbReference type="GO" id="GO:0005886">
    <property type="term" value="C:plasma membrane"/>
    <property type="evidence" value="ECO:0007669"/>
    <property type="project" value="TreeGrafter"/>
</dbReference>
<evidence type="ECO:0000256" key="5">
    <source>
        <dbReference type="ARBA" id="ARBA00023136"/>
    </source>
</evidence>
<dbReference type="InterPro" id="IPR002528">
    <property type="entry name" value="MATE_fam"/>
</dbReference>
<feature type="transmembrane region" description="Helical" evidence="6">
    <location>
        <begin position="148"/>
        <end position="169"/>
    </location>
</feature>